<organism evidence="1 2">
    <name type="scientific">Candidatus Kaiserbacteria bacterium RIFCSPHIGHO2_02_FULL_54_11b</name>
    <dbReference type="NCBI Taxonomy" id="1798494"/>
    <lineage>
        <taxon>Bacteria</taxon>
        <taxon>Candidatus Kaiseribacteriota</taxon>
    </lineage>
</organism>
<protein>
    <recommendedName>
        <fullName evidence="3">Shikimate kinase</fullName>
    </recommendedName>
</protein>
<proteinExistence type="predicted"/>
<evidence type="ECO:0000313" key="1">
    <source>
        <dbReference type="EMBL" id="OGG63884.1"/>
    </source>
</evidence>
<accession>A0A1F6DR19</accession>
<dbReference type="AlphaFoldDB" id="A0A1F6DR19"/>
<dbReference type="Proteomes" id="UP000178328">
    <property type="component" value="Unassembled WGS sequence"/>
</dbReference>
<dbReference type="InterPro" id="IPR027417">
    <property type="entry name" value="P-loop_NTPase"/>
</dbReference>
<gene>
    <name evidence="1" type="ORF">A3C18_01935</name>
</gene>
<dbReference type="SUPFAM" id="SSF52540">
    <property type="entry name" value="P-loop containing nucleoside triphosphate hydrolases"/>
    <property type="match status" value="1"/>
</dbReference>
<dbReference type="STRING" id="1798494.A3C18_01935"/>
<evidence type="ECO:0008006" key="3">
    <source>
        <dbReference type="Google" id="ProtNLM"/>
    </source>
</evidence>
<dbReference type="EMBL" id="MFLH01000049">
    <property type="protein sequence ID" value="OGG63884.1"/>
    <property type="molecule type" value="Genomic_DNA"/>
</dbReference>
<name>A0A1F6DR19_9BACT</name>
<evidence type="ECO:0000313" key="2">
    <source>
        <dbReference type="Proteomes" id="UP000178328"/>
    </source>
</evidence>
<sequence>MELALLTQSEFDAHIANKTLRLAFIGMSNVGKSYRSKMLCNESGFDWYQVDKEILKSLGFSSMEEESKWLGLPHSVTYQERERAYLDAEAKHTKLDFLTSGKNLVFDTTGSVPYLQSPTTTWLKEHCLVVHLDAGEQSIALMIKRFFEQPKPVIWNGLYERRQGETEKEALERCYPVLLADRLKKYRAMAHVNIKAEDLYDKSGDETLRIIRSHLTV</sequence>
<reference evidence="1 2" key="1">
    <citation type="journal article" date="2016" name="Nat. Commun.">
        <title>Thousands of microbial genomes shed light on interconnected biogeochemical processes in an aquifer system.</title>
        <authorList>
            <person name="Anantharaman K."/>
            <person name="Brown C.T."/>
            <person name="Hug L.A."/>
            <person name="Sharon I."/>
            <person name="Castelle C.J."/>
            <person name="Probst A.J."/>
            <person name="Thomas B.C."/>
            <person name="Singh A."/>
            <person name="Wilkins M.J."/>
            <person name="Karaoz U."/>
            <person name="Brodie E.L."/>
            <person name="Williams K.H."/>
            <person name="Hubbard S.S."/>
            <person name="Banfield J.F."/>
        </authorList>
    </citation>
    <scope>NUCLEOTIDE SEQUENCE [LARGE SCALE GENOMIC DNA]</scope>
</reference>
<comment type="caution">
    <text evidence="1">The sequence shown here is derived from an EMBL/GenBank/DDBJ whole genome shotgun (WGS) entry which is preliminary data.</text>
</comment>
<dbReference type="Gene3D" id="3.40.50.300">
    <property type="entry name" value="P-loop containing nucleotide triphosphate hydrolases"/>
    <property type="match status" value="1"/>
</dbReference>